<dbReference type="Pfam" id="PF22998">
    <property type="entry name" value="GNAT_LYC1-like"/>
    <property type="match status" value="1"/>
</dbReference>
<accession>A0A6C1DSS2</accession>
<dbReference type="SUPFAM" id="SSF55729">
    <property type="entry name" value="Acyl-CoA N-acyltransferases (Nat)"/>
    <property type="match status" value="1"/>
</dbReference>
<evidence type="ECO:0000313" key="2">
    <source>
        <dbReference type="EMBL" id="QID79643.1"/>
    </source>
</evidence>
<dbReference type="Proteomes" id="UP000501346">
    <property type="component" value="Chromosome ScVII"/>
</dbReference>
<gene>
    <name evidence="2" type="ORF">GRS66_001923</name>
</gene>
<organism evidence="2 3">
    <name type="scientific">Saccharomyces pastorianus</name>
    <name type="common">Lager yeast</name>
    <name type="synonym">Saccharomyces cerevisiae x Saccharomyces eubayanus</name>
    <dbReference type="NCBI Taxonomy" id="27292"/>
    <lineage>
        <taxon>Eukaryota</taxon>
        <taxon>Fungi</taxon>
        <taxon>Dikarya</taxon>
        <taxon>Ascomycota</taxon>
        <taxon>Saccharomycotina</taxon>
        <taxon>Saccharomycetes</taxon>
        <taxon>Saccharomycetales</taxon>
        <taxon>Saccharomycetaceae</taxon>
        <taxon>Saccharomyces</taxon>
    </lineage>
</organism>
<dbReference type="PANTHER" id="PTHR34815">
    <property type="entry name" value="LYSINE ACETYLTRANSFERASE"/>
    <property type="match status" value="1"/>
</dbReference>
<dbReference type="InterPro" id="IPR055100">
    <property type="entry name" value="GNAT_LYC1-like"/>
</dbReference>
<proteinExistence type="predicted"/>
<dbReference type="EMBL" id="CP048988">
    <property type="protein sequence ID" value="QID79643.1"/>
    <property type="molecule type" value="Genomic_DNA"/>
</dbReference>
<dbReference type="PANTHER" id="PTHR34815:SF2">
    <property type="entry name" value="N-ACETYLTRANSFERASE DOMAIN-CONTAINING PROTEIN"/>
    <property type="match status" value="1"/>
</dbReference>
<dbReference type="InterPro" id="IPR053013">
    <property type="entry name" value="LAT"/>
</dbReference>
<dbReference type="AlphaFoldDB" id="A0A6C1DSS2"/>
<dbReference type="InterPro" id="IPR016181">
    <property type="entry name" value="Acyl_CoA_acyltransferase"/>
</dbReference>
<feature type="domain" description="LYC1 C-terminal" evidence="1">
    <location>
        <begin position="212"/>
        <end position="400"/>
    </location>
</feature>
<protein>
    <recommendedName>
        <fullName evidence="1">LYC1 C-terminal domain-containing protein</fullName>
    </recommendedName>
</protein>
<name>A0A6C1DSS2_SACPS</name>
<dbReference type="Gene3D" id="3.40.630.30">
    <property type="match status" value="1"/>
</dbReference>
<reference evidence="2 3" key="1">
    <citation type="journal article" date="2019" name="BMC Genomics">
        <title>Chromosome level assembly and comparative genome analysis confirm lager-brewing yeasts originated from a single hybridization.</title>
        <authorList>
            <person name="Salazar A.N."/>
            <person name="Gorter de Vries A.R."/>
            <person name="van den Broek M."/>
            <person name="Brouwers N."/>
            <person name="de la Torre Cortes P."/>
            <person name="Kuijpers N.G.A."/>
            <person name="Daran J.G."/>
            <person name="Abeel T."/>
        </authorList>
    </citation>
    <scope>NUCLEOTIDE SEQUENCE [LARGE SCALE GENOMIC DNA]</scope>
    <source>
        <strain evidence="2 3">CBS 1483</strain>
    </source>
</reference>
<evidence type="ECO:0000313" key="3">
    <source>
        <dbReference type="Proteomes" id="UP000501346"/>
    </source>
</evidence>
<sequence>MTASSNDDDLIFECYSDPELKRWTHLANAKAWKGILTVQQYADREQLLGSSEISQKNKSNEMMTKYPKSYQWLGQKYFVLKDRSLPDNGKFSQVVSSCETLNRIGYCIHPGSNGKIEPALIVCIGGVFTFENHRGKGYAKKMIIKLNEFYDKIRDDANTVLELKNLVINLYSEVGEYYSALGYESMHVPLHRISKLDELTERYCGEDDDHDGKYLGFDDYRGLVGLHETQFKESLLSLHKENPEKFVFTVAPDFDIFTWFQYRDLFIMNKSGRRAQQDLFFGYALSDNSHIIWHHNWNGDSLIIVKIHIPEETFQRKELKLKKLLRKAIEETKIHGLQELEFWDEEIPIKKYPQLFQLLTELENESKVFSENGSISAVRPPKGYTAEQVIWDNNTKFCWF</sequence>
<keyword evidence="3" id="KW-1185">Reference proteome</keyword>
<evidence type="ECO:0000259" key="1">
    <source>
        <dbReference type="Pfam" id="PF22998"/>
    </source>
</evidence>
<dbReference type="OrthoDB" id="2020070at2759"/>